<organism evidence="2 3">
    <name type="scientific">Pseudolysinimonas kribbensis</name>
    <dbReference type="NCBI Taxonomy" id="433641"/>
    <lineage>
        <taxon>Bacteria</taxon>
        <taxon>Bacillati</taxon>
        <taxon>Actinomycetota</taxon>
        <taxon>Actinomycetes</taxon>
        <taxon>Micrococcales</taxon>
        <taxon>Microbacteriaceae</taxon>
        <taxon>Pseudolysinimonas</taxon>
    </lineage>
</organism>
<evidence type="ECO:0000313" key="2">
    <source>
        <dbReference type="EMBL" id="GMA97068.1"/>
    </source>
</evidence>
<sequence>MRIRAVIAAAAVLLSLAGCTSGASPVPRVSIPGLLGGGGATGTAQPLDTSDICAVFPVAAVATSSGWRLSSATAGTSTAGSAPAVQCTYSGVDGTLRLLAAPGGDDAALTALIASPDLGGGAIVVTGLGDAAQAALDGIVVRYGDDVLAIVEKPATTALPLAITQRLVISLRDRLTR</sequence>
<dbReference type="RefSeq" id="WP_284255518.1">
    <property type="nucleotide sequence ID" value="NZ_BAAAQO010000004.1"/>
</dbReference>
<evidence type="ECO:0000313" key="3">
    <source>
        <dbReference type="Proteomes" id="UP001157034"/>
    </source>
</evidence>
<evidence type="ECO:0008006" key="4">
    <source>
        <dbReference type="Google" id="ProtNLM"/>
    </source>
</evidence>
<proteinExistence type="predicted"/>
<gene>
    <name evidence="2" type="ORF">GCM10025881_38920</name>
</gene>
<keyword evidence="1" id="KW-0732">Signal</keyword>
<dbReference type="PROSITE" id="PS51257">
    <property type="entry name" value="PROKAR_LIPOPROTEIN"/>
    <property type="match status" value="1"/>
</dbReference>
<evidence type="ECO:0000256" key="1">
    <source>
        <dbReference type="SAM" id="SignalP"/>
    </source>
</evidence>
<feature type="signal peptide" evidence="1">
    <location>
        <begin position="1"/>
        <end position="23"/>
    </location>
</feature>
<protein>
    <recommendedName>
        <fullName evidence="4">DUF3558 domain-containing protein</fullName>
    </recommendedName>
</protein>
<dbReference type="Proteomes" id="UP001157034">
    <property type="component" value="Unassembled WGS sequence"/>
</dbReference>
<comment type="caution">
    <text evidence="2">The sequence shown here is derived from an EMBL/GenBank/DDBJ whole genome shotgun (WGS) entry which is preliminary data.</text>
</comment>
<dbReference type="EMBL" id="BSVB01000001">
    <property type="protein sequence ID" value="GMA97068.1"/>
    <property type="molecule type" value="Genomic_DNA"/>
</dbReference>
<accession>A0ABQ6KCP2</accession>
<keyword evidence="3" id="KW-1185">Reference proteome</keyword>
<reference evidence="3" key="1">
    <citation type="journal article" date="2019" name="Int. J. Syst. Evol. Microbiol.">
        <title>The Global Catalogue of Microorganisms (GCM) 10K type strain sequencing project: providing services to taxonomists for standard genome sequencing and annotation.</title>
        <authorList>
            <consortium name="The Broad Institute Genomics Platform"/>
            <consortium name="The Broad Institute Genome Sequencing Center for Infectious Disease"/>
            <person name="Wu L."/>
            <person name="Ma J."/>
        </authorList>
    </citation>
    <scope>NUCLEOTIDE SEQUENCE [LARGE SCALE GENOMIC DNA]</scope>
    <source>
        <strain evidence="3">NBRC 108894</strain>
    </source>
</reference>
<name>A0ABQ6KCP2_9MICO</name>
<feature type="chain" id="PRO_5045827891" description="DUF3558 domain-containing protein" evidence="1">
    <location>
        <begin position="24"/>
        <end position="177"/>
    </location>
</feature>